<name>A0ABW0BL98_9ACTN</name>
<gene>
    <name evidence="4" type="ORF">ACFPGP_14310</name>
</gene>
<dbReference type="RefSeq" id="WP_378591243.1">
    <property type="nucleotide sequence ID" value="NZ_JBHSKD010000018.1"/>
</dbReference>
<keyword evidence="2" id="KW-1133">Transmembrane helix</keyword>
<proteinExistence type="predicted"/>
<dbReference type="Pfam" id="PF01476">
    <property type="entry name" value="LysM"/>
    <property type="match status" value="1"/>
</dbReference>
<sequence>MSTLTLSPAFQPATDAQPVRAPRPARPARPTARPQRPAPRPVQGQVRLTRRGRLVVFLGSLFLVLAFGVVWGAASVAGEQPGTPEPTRTVVVGYGDTLWDIADEAATDGDTGAMVERIERLNALDSGMLVAGQKIRVPLDGSTD</sequence>
<dbReference type="InterPro" id="IPR018392">
    <property type="entry name" value="LysM"/>
</dbReference>
<keyword evidence="5" id="KW-1185">Reference proteome</keyword>
<feature type="transmembrane region" description="Helical" evidence="2">
    <location>
        <begin position="54"/>
        <end position="74"/>
    </location>
</feature>
<keyword evidence="2" id="KW-0812">Transmembrane</keyword>
<evidence type="ECO:0000256" key="2">
    <source>
        <dbReference type="SAM" id="Phobius"/>
    </source>
</evidence>
<dbReference type="Proteomes" id="UP001596087">
    <property type="component" value="Unassembled WGS sequence"/>
</dbReference>
<feature type="region of interest" description="Disordered" evidence="1">
    <location>
        <begin position="1"/>
        <end position="45"/>
    </location>
</feature>
<evidence type="ECO:0000313" key="5">
    <source>
        <dbReference type="Proteomes" id="UP001596087"/>
    </source>
</evidence>
<evidence type="ECO:0000256" key="1">
    <source>
        <dbReference type="SAM" id="MobiDB-lite"/>
    </source>
</evidence>
<feature type="compositionally biased region" description="Low complexity" evidence="1">
    <location>
        <begin position="16"/>
        <end position="45"/>
    </location>
</feature>
<dbReference type="SUPFAM" id="SSF54106">
    <property type="entry name" value="LysM domain"/>
    <property type="match status" value="1"/>
</dbReference>
<organism evidence="4 5">
    <name type="scientific">Nocardioides taihuensis</name>
    <dbReference type="NCBI Taxonomy" id="1835606"/>
    <lineage>
        <taxon>Bacteria</taxon>
        <taxon>Bacillati</taxon>
        <taxon>Actinomycetota</taxon>
        <taxon>Actinomycetes</taxon>
        <taxon>Propionibacteriales</taxon>
        <taxon>Nocardioidaceae</taxon>
        <taxon>Nocardioides</taxon>
    </lineage>
</organism>
<comment type="caution">
    <text evidence="4">The sequence shown here is derived from an EMBL/GenBank/DDBJ whole genome shotgun (WGS) entry which is preliminary data.</text>
</comment>
<dbReference type="CDD" id="cd00118">
    <property type="entry name" value="LysM"/>
    <property type="match status" value="1"/>
</dbReference>
<dbReference type="Gene3D" id="3.10.350.10">
    <property type="entry name" value="LysM domain"/>
    <property type="match status" value="1"/>
</dbReference>
<keyword evidence="2" id="KW-0472">Membrane</keyword>
<reference evidence="5" key="1">
    <citation type="journal article" date="2019" name="Int. J. Syst. Evol. Microbiol.">
        <title>The Global Catalogue of Microorganisms (GCM) 10K type strain sequencing project: providing services to taxonomists for standard genome sequencing and annotation.</title>
        <authorList>
            <consortium name="The Broad Institute Genomics Platform"/>
            <consortium name="The Broad Institute Genome Sequencing Center for Infectious Disease"/>
            <person name="Wu L."/>
            <person name="Ma J."/>
        </authorList>
    </citation>
    <scope>NUCLEOTIDE SEQUENCE [LARGE SCALE GENOMIC DNA]</scope>
    <source>
        <strain evidence="5">DFY41</strain>
    </source>
</reference>
<evidence type="ECO:0000259" key="3">
    <source>
        <dbReference type="PROSITE" id="PS51782"/>
    </source>
</evidence>
<feature type="domain" description="LysM" evidence="3">
    <location>
        <begin position="88"/>
        <end position="137"/>
    </location>
</feature>
<evidence type="ECO:0000313" key="4">
    <source>
        <dbReference type="EMBL" id="MFC5177852.1"/>
    </source>
</evidence>
<dbReference type="InterPro" id="IPR036779">
    <property type="entry name" value="LysM_dom_sf"/>
</dbReference>
<dbReference type="EMBL" id="JBHSKD010000018">
    <property type="protein sequence ID" value="MFC5177852.1"/>
    <property type="molecule type" value="Genomic_DNA"/>
</dbReference>
<protein>
    <submittedName>
        <fullName evidence="4">LysM peptidoglycan-binding domain-containing protein</fullName>
    </submittedName>
</protein>
<accession>A0ABW0BL98</accession>
<dbReference type="PROSITE" id="PS51782">
    <property type="entry name" value="LYSM"/>
    <property type="match status" value="1"/>
</dbReference>
<dbReference type="SMART" id="SM00257">
    <property type="entry name" value="LysM"/>
    <property type="match status" value="1"/>
</dbReference>